<name>A0A8S9Z5D7_9TREM</name>
<accession>A0A8S9Z5D7</accession>
<evidence type="ECO:0000313" key="1">
    <source>
        <dbReference type="EMBL" id="KAF7260726.1"/>
    </source>
</evidence>
<evidence type="ECO:0000313" key="2">
    <source>
        <dbReference type="Proteomes" id="UP000822476"/>
    </source>
</evidence>
<dbReference type="InterPro" id="IPR018881">
    <property type="entry name" value="C2orf69_mit"/>
</dbReference>
<dbReference type="Proteomes" id="UP000822476">
    <property type="component" value="Unassembled WGS sequence"/>
</dbReference>
<organism evidence="1 2">
    <name type="scientific">Paragonimus skrjabini miyazakii</name>
    <dbReference type="NCBI Taxonomy" id="59628"/>
    <lineage>
        <taxon>Eukaryota</taxon>
        <taxon>Metazoa</taxon>
        <taxon>Spiralia</taxon>
        <taxon>Lophotrochozoa</taxon>
        <taxon>Platyhelminthes</taxon>
        <taxon>Trematoda</taxon>
        <taxon>Digenea</taxon>
        <taxon>Plagiorchiida</taxon>
        <taxon>Troglotremata</taxon>
        <taxon>Troglotrematidae</taxon>
        <taxon>Paragonimus</taxon>
    </lineage>
</organism>
<sequence length="336" mass="37918">MRSPRAQHIGITVRLQLGFMPADVLIKLLLRACTGFADKKNDVLFFGRPGPAQANVVYFGGDLQDLEEHMRTHSNGLEYLDWSLEQTGRLLNERLFTHAVNAHVWIVRPSQWIFNDLASFSNFVSVDERGNPLLSTDCPTVCNATEHLAHLMTNAVNEANKRDSRICAGLSNQMLELIGFSKGCCVLTSILYDLSVYEPYSNRSAGLVSFSDTARRFLLNLRSIYWLDAGHSAIHHQWPISVSNLASLNPNICPTLNVYATPYQIANPLRPWKTRDYQTFIQLLSKLQLPHRQAILLQNELANQTTVLPNVSDLHTHFAILKYFPLCSTDILNGRD</sequence>
<gene>
    <name evidence="1" type="ORF">EG68_01911</name>
</gene>
<dbReference type="AlphaFoldDB" id="A0A8S9Z5D7"/>
<protein>
    <submittedName>
        <fullName evidence="1">Uncharacterized protein</fullName>
    </submittedName>
</protein>
<dbReference type="PANTHER" id="PTHR31296:SF1">
    <property type="entry name" value="MITOCHONDRIAL PROTEIN C2ORF69"/>
    <property type="match status" value="1"/>
</dbReference>
<keyword evidence="2" id="KW-1185">Reference proteome</keyword>
<dbReference type="GO" id="GO:0005739">
    <property type="term" value="C:mitochondrion"/>
    <property type="evidence" value="ECO:0007669"/>
    <property type="project" value="TreeGrafter"/>
</dbReference>
<reference evidence="1" key="1">
    <citation type="submission" date="2019-07" db="EMBL/GenBank/DDBJ databases">
        <title>Annotation for the trematode Paragonimus miyazaki's.</title>
        <authorList>
            <person name="Choi Y.-J."/>
        </authorList>
    </citation>
    <scope>NUCLEOTIDE SEQUENCE</scope>
    <source>
        <strain evidence="1">Japan</strain>
    </source>
</reference>
<dbReference type="Pfam" id="PF10561">
    <property type="entry name" value="C2orf69"/>
    <property type="match status" value="2"/>
</dbReference>
<dbReference type="OrthoDB" id="419333at2759"/>
<proteinExistence type="predicted"/>
<comment type="caution">
    <text evidence="1">The sequence shown here is derived from an EMBL/GenBank/DDBJ whole genome shotgun (WGS) entry which is preliminary data.</text>
</comment>
<dbReference type="PANTHER" id="PTHR31296">
    <property type="entry name" value="UPF0565 PROTEIN C2ORF69"/>
    <property type="match status" value="1"/>
</dbReference>
<dbReference type="EMBL" id="JTDE01000633">
    <property type="protein sequence ID" value="KAF7260726.1"/>
    <property type="molecule type" value="Genomic_DNA"/>
</dbReference>